<protein>
    <submittedName>
        <fullName evidence="3">Uncharacterized protein</fullName>
    </submittedName>
</protein>
<evidence type="ECO:0000313" key="4">
    <source>
        <dbReference type="Proteomes" id="UP000006163"/>
    </source>
</evidence>
<keyword evidence="2" id="KW-0732">Signal</keyword>
<keyword evidence="1" id="KW-0175">Coiled coil</keyword>
<keyword evidence="4" id="KW-1185">Reference proteome</keyword>
<feature type="chain" id="PRO_5002902851" evidence="2">
    <location>
        <begin position="23"/>
        <end position="273"/>
    </location>
</feature>
<feature type="coiled-coil region" evidence="1">
    <location>
        <begin position="107"/>
        <end position="203"/>
    </location>
</feature>
<reference evidence="3 4" key="1">
    <citation type="journal article" date="2012" name="J. Bacteriol.">
        <title>Whole-Genome Sequences of Borrelia bissettii, Borrelia valaisiana, and Borrelia spielmanii.</title>
        <authorList>
            <person name="Schutzer S.E."/>
            <person name="Fraser-Liggett C.M."/>
            <person name="Qiu W.G."/>
            <person name="Kraiczy P."/>
            <person name="Mongodin E.F."/>
            <person name="Dunn J.J."/>
            <person name="Luft B.J."/>
            <person name="Casjens S.R."/>
        </authorList>
    </citation>
    <scope>NUCLEOTIDE SEQUENCE [LARGE SCALE GENOMIC DNA]</scope>
    <source>
        <strain evidence="3 4">VS116</strain>
        <plasmid evidence="3">VS116_cp32-5</plasmid>
    </source>
</reference>
<dbReference type="Proteomes" id="UP000006163">
    <property type="component" value="Plasmid VS116_cp32-5"/>
</dbReference>
<dbReference type="AlphaFoldDB" id="C0R9G0"/>
<evidence type="ECO:0000256" key="1">
    <source>
        <dbReference type="SAM" id="Coils"/>
    </source>
</evidence>
<dbReference type="GeneID" id="63641946"/>
<keyword evidence="3" id="KW-0614">Plasmid</keyword>
<dbReference type="HOGENOM" id="CLU_1243352_0_0_12"/>
<dbReference type="PROSITE" id="PS51257">
    <property type="entry name" value="PROKAR_LIPOPROTEIN"/>
    <property type="match status" value="1"/>
</dbReference>
<evidence type="ECO:0000256" key="2">
    <source>
        <dbReference type="SAM" id="SignalP"/>
    </source>
</evidence>
<evidence type="ECO:0000313" key="3">
    <source>
        <dbReference type="EMBL" id="ACN53087.1"/>
    </source>
</evidence>
<sequence length="273" mass="31052">MKKKIYIICAFFILISSCKYNANNKDLKNLEQNVKGKVKGFLDIKKGELIGGLKKLGGEASLKVEEELMQGDYSNNILFNPPTTLLASHHDNVPVLKMAQSGDQQEVKKEDKEKEEIEKKNRELKDKIEKSNKKTSIETYLKYEEEIKKIVEELEEKLKDKKEDKEKLEKELETLKKTLKEKIEKRKKELENAQKKFAEFEKQFTGITGVTDGDKAQNRGKVGRQAWTEAQELGLSVNSSGGSAGTGDMAKGIIDGVLKQIEEELKKVENKKE</sequence>
<geneLocation type="plasmid" evidence="3 4">
    <name>VS116_cp32-5</name>
</geneLocation>
<feature type="signal peptide" evidence="2">
    <location>
        <begin position="1"/>
        <end position="22"/>
    </location>
</feature>
<dbReference type="RefSeq" id="WP_012664735.1">
    <property type="nucleotide sequence ID" value="NC_012128.1"/>
</dbReference>
<gene>
    <name evidence="3" type="ORF">BVAVS116_V0037</name>
</gene>
<organism evidence="3 4">
    <name type="scientific">Borreliella valaisiana VS116</name>
    <dbReference type="NCBI Taxonomy" id="445987"/>
    <lineage>
        <taxon>Bacteria</taxon>
        <taxon>Pseudomonadati</taxon>
        <taxon>Spirochaetota</taxon>
        <taxon>Spirochaetia</taxon>
        <taxon>Spirochaetales</taxon>
        <taxon>Borreliaceae</taxon>
        <taxon>Borreliella</taxon>
    </lineage>
</organism>
<dbReference type="OrthoDB" id="352917at2"/>
<name>C0R9G0_BORVA</name>
<accession>C0R9G0</accession>
<dbReference type="EMBL" id="CP001441">
    <property type="protein sequence ID" value="ACN53087.1"/>
    <property type="molecule type" value="Genomic_DNA"/>
</dbReference>
<proteinExistence type="predicted"/>